<dbReference type="Proteomes" id="UP000290809">
    <property type="component" value="Unassembled WGS sequence"/>
</dbReference>
<reference evidence="1 2" key="1">
    <citation type="journal article" date="2019" name="PLoS Pathog.">
        <title>Genome sequence of the bovine parasite Schistosoma bovis Tanzania.</title>
        <authorList>
            <person name="Oey H."/>
            <person name="Zakrzewski M."/>
            <person name="Gobert G."/>
            <person name="Gravermann K."/>
            <person name="Stoye J."/>
            <person name="Jones M."/>
            <person name="Mcmanus D."/>
            <person name="Krause L."/>
        </authorList>
    </citation>
    <scope>NUCLEOTIDE SEQUENCE [LARGE SCALE GENOMIC DNA]</scope>
    <source>
        <strain evidence="1 2">TAN1997</strain>
    </source>
</reference>
<comment type="caution">
    <text evidence="1">The sequence shown here is derived from an EMBL/GenBank/DDBJ whole genome shotgun (WGS) entry which is preliminary data.</text>
</comment>
<sequence length="88" mass="10174">MYRRSEYDDWPALTHSHNIQLVYLAHSLICTPHTNLSSIDPVNMHTHHYALFQHKYNTQSTKSTQNSASQPTLNRSTLFSSILINNSF</sequence>
<proteinExistence type="predicted"/>
<evidence type="ECO:0000313" key="2">
    <source>
        <dbReference type="Proteomes" id="UP000290809"/>
    </source>
</evidence>
<name>A0A430QH00_SCHBO</name>
<dbReference type="EMBL" id="QMKO01001736">
    <property type="protein sequence ID" value="RTG86975.1"/>
    <property type="molecule type" value="Genomic_DNA"/>
</dbReference>
<evidence type="ECO:0000313" key="1">
    <source>
        <dbReference type="EMBL" id="RTG86975.1"/>
    </source>
</evidence>
<keyword evidence="2" id="KW-1185">Reference proteome</keyword>
<gene>
    <name evidence="1" type="ORF">DC041_0003395</name>
</gene>
<dbReference type="AlphaFoldDB" id="A0A430QH00"/>
<protein>
    <submittedName>
        <fullName evidence="1">Uncharacterized protein</fullName>
    </submittedName>
</protein>
<accession>A0A430QH00</accession>
<organism evidence="1 2">
    <name type="scientific">Schistosoma bovis</name>
    <name type="common">Blood fluke</name>
    <dbReference type="NCBI Taxonomy" id="6184"/>
    <lineage>
        <taxon>Eukaryota</taxon>
        <taxon>Metazoa</taxon>
        <taxon>Spiralia</taxon>
        <taxon>Lophotrochozoa</taxon>
        <taxon>Platyhelminthes</taxon>
        <taxon>Trematoda</taxon>
        <taxon>Digenea</taxon>
        <taxon>Strigeidida</taxon>
        <taxon>Schistosomatoidea</taxon>
        <taxon>Schistosomatidae</taxon>
        <taxon>Schistosoma</taxon>
    </lineage>
</organism>